<gene>
    <name evidence="1" type="ORF">L211DRAFT_842494</name>
</gene>
<protein>
    <submittedName>
        <fullName evidence="1">Uncharacterized protein</fullName>
    </submittedName>
</protein>
<dbReference type="AlphaFoldDB" id="A0A3N4L9M2"/>
<name>A0A3N4L9M2_9PEZI</name>
<dbReference type="EMBL" id="ML121587">
    <property type="protein sequence ID" value="RPB19593.1"/>
    <property type="molecule type" value="Genomic_DNA"/>
</dbReference>
<evidence type="ECO:0000313" key="1">
    <source>
        <dbReference type="EMBL" id="RPB19593.1"/>
    </source>
</evidence>
<proteinExistence type="predicted"/>
<dbReference type="Proteomes" id="UP000267821">
    <property type="component" value="Unassembled WGS sequence"/>
</dbReference>
<dbReference type="InParanoid" id="A0A3N4L9M2"/>
<reference evidence="1 2" key="1">
    <citation type="journal article" date="2018" name="Nat. Ecol. Evol.">
        <title>Pezizomycetes genomes reveal the molecular basis of ectomycorrhizal truffle lifestyle.</title>
        <authorList>
            <person name="Murat C."/>
            <person name="Payen T."/>
            <person name="Noel B."/>
            <person name="Kuo A."/>
            <person name="Morin E."/>
            <person name="Chen J."/>
            <person name="Kohler A."/>
            <person name="Krizsan K."/>
            <person name="Balestrini R."/>
            <person name="Da Silva C."/>
            <person name="Montanini B."/>
            <person name="Hainaut M."/>
            <person name="Levati E."/>
            <person name="Barry K.W."/>
            <person name="Belfiori B."/>
            <person name="Cichocki N."/>
            <person name="Clum A."/>
            <person name="Dockter R.B."/>
            <person name="Fauchery L."/>
            <person name="Guy J."/>
            <person name="Iotti M."/>
            <person name="Le Tacon F."/>
            <person name="Lindquist E.A."/>
            <person name="Lipzen A."/>
            <person name="Malagnac F."/>
            <person name="Mello A."/>
            <person name="Molinier V."/>
            <person name="Miyauchi S."/>
            <person name="Poulain J."/>
            <person name="Riccioni C."/>
            <person name="Rubini A."/>
            <person name="Sitrit Y."/>
            <person name="Splivallo R."/>
            <person name="Traeger S."/>
            <person name="Wang M."/>
            <person name="Zifcakova L."/>
            <person name="Wipf D."/>
            <person name="Zambonelli A."/>
            <person name="Paolocci F."/>
            <person name="Nowrousian M."/>
            <person name="Ottonello S."/>
            <person name="Baldrian P."/>
            <person name="Spatafora J.W."/>
            <person name="Henrissat B."/>
            <person name="Nagy L.G."/>
            <person name="Aury J.M."/>
            <person name="Wincker P."/>
            <person name="Grigoriev I.V."/>
            <person name="Bonfante P."/>
            <person name="Martin F.M."/>
        </authorList>
    </citation>
    <scope>NUCLEOTIDE SEQUENCE [LARGE SCALE GENOMIC DNA]</scope>
    <source>
        <strain evidence="1 2">ATCC MYA-4762</strain>
    </source>
</reference>
<evidence type="ECO:0000313" key="2">
    <source>
        <dbReference type="Proteomes" id="UP000267821"/>
    </source>
</evidence>
<organism evidence="1 2">
    <name type="scientific">Terfezia boudieri ATCC MYA-4762</name>
    <dbReference type="NCBI Taxonomy" id="1051890"/>
    <lineage>
        <taxon>Eukaryota</taxon>
        <taxon>Fungi</taxon>
        <taxon>Dikarya</taxon>
        <taxon>Ascomycota</taxon>
        <taxon>Pezizomycotina</taxon>
        <taxon>Pezizomycetes</taxon>
        <taxon>Pezizales</taxon>
        <taxon>Pezizaceae</taxon>
        <taxon>Terfezia</taxon>
    </lineage>
</organism>
<keyword evidence="2" id="KW-1185">Reference proteome</keyword>
<accession>A0A3N4L9M2</accession>
<sequence length="57" mass="6166">MQIIPPSPISPVDFLIPHLLSSATLQRTHPDLPSPPVAIFQRPQPNPGAHCLPALKI</sequence>